<sequence length="350" mass="38750">MTVVSPESPVSPMLAKAVAAVPEPDSLPGGLQYEPKWDGFRAIIYADGSDVQIGSRGSKMLTRYFPEVVAQIADQVTVPCVLDGELIVRTGERGSERLDWEALSQRIHPAASRVTKLAEQTPASFVAFDLLAEAGESLLDAPLADRRARLEKLMAPLRAPLHLSQTTGDVVTARRWLEEFEGAGLDGVVAKGLDSPYTPNKRTMLKIKHHRTADVVALGYRIHKSGRGVGSILVGLYHEGTLLGVGGVSAFSDARRLELIDELDDVVERDEHGEPLTGEGERNRFSSNKDVSFVRLRPERVLEVQYDQMEGMRFRHTAQFARWRPDRDPESCTYDQLEVPVAWDLNDVLL</sequence>
<dbReference type="PROSITE" id="PS50160">
    <property type="entry name" value="DNA_LIGASE_A3"/>
    <property type="match status" value="1"/>
</dbReference>
<dbReference type="Proteomes" id="UP000597761">
    <property type="component" value="Unassembled WGS sequence"/>
</dbReference>
<keyword evidence="7" id="KW-1185">Reference proteome</keyword>
<evidence type="ECO:0000256" key="4">
    <source>
        <dbReference type="ARBA" id="ARBA00034003"/>
    </source>
</evidence>
<dbReference type="InterPro" id="IPR012309">
    <property type="entry name" value="DNA_ligase_ATP-dep_C"/>
</dbReference>
<comment type="similarity">
    <text evidence="1">Belongs to the ATP-dependent DNA ligase family.</text>
</comment>
<evidence type="ECO:0000313" key="7">
    <source>
        <dbReference type="Proteomes" id="UP000597761"/>
    </source>
</evidence>
<dbReference type="Gene3D" id="2.40.50.140">
    <property type="entry name" value="Nucleic acid-binding proteins"/>
    <property type="match status" value="1"/>
</dbReference>
<dbReference type="RefSeq" id="WP_229659866.1">
    <property type="nucleotide sequence ID" value="NZ_BMJI01000007.1"/>
</dbReference>
<dbReference type="NCBIfam" id="NF006078">
    <property type="entry name" value="PRK08224.1"/>
    <property type="match status" value="1"/>
</dbReference>
<dbReference type="EC" id="6.5.1.1" evidence="2"/>
<dbReference type="EMBL" id="BMJI01000007">
    <property type="protein sequence ID" value="GGC89789.1"/>
    <property type="molecule type" value="Genomic_DNA"/>
</dbReference>
<evidence type="ECO:0000256" key="2">
    <source>
        <dbReference type="ARBA" id="ARBA00012727"/>
    </source>
</evidence>
<evidence type="ECO:0000313" key="6">
    <source>
        <dbReference type="EMBL" id="GGC89789.1"/>
    </source>
</evidence>
<dbReference type="InterPro" id="IPR044119">
    <property type="entry name" value="Adenylation_LigC-like"/>
</dbReference>
<keyword evidence="3 6" id="KW-0436">Ligase</keyword>
<dbReference type="GO" id="GO:0016874">
    <property type="term" value="F:ligase activity"/>
    <property type="evidence" value="ECO:0007669"/>
    <property type="project" value="UniProtKB-KW"/>
</dbReference>
<dbReference type="PANTHER" id="PTHR45674:SF4">
    <property type="entry name" value="DNA LIGASE 1"/>
    <property type="match status" value="1"/>
</dbReference>
<dbReference type="Pfam" id="PF01068">
    <property type="entry name" value="DNA_ligase_A_M"/>
    <property type="match status" value="1"/>
</dbReference>
<dbReference type="InterPro" id="IPR016059">
    <property type="entry name" value="DNA_ligase_ATP-dep_CS"/>
</dbReference>
<gene>
    <name evidence="6" type="primary">ligC</name>
    <name evidence="6" type="ORF">GCM10011512_15940</name>
</gene>
<dbReference type="PANTHER" id="PTHR45674">
    <property type="entry name" value="DNA LIGASE 1/3 FAMILY MEMBER"/>
    <property type="match status" value="1"/>
</dbReference>
<dbReference type="InterPro" id="IPR012310">
    <property type="entry name" value="DNA_ligase_ATP-dep_cent"/>
</dbReference>
<dbReference type="CDD" id="cd07970">
    <property type="entry name" value="OBF_DNA_ligase_LigC"/>
    <property type="match status" value="1"/>
</dbReference>
<reference evidence="7" key="1">
    <citation type="journal article" date="2019" name="Int. J. Syst. Evol. Microbiol.">
        <title>The Global Catalogue of Microorganisms (GCM) 10K type strain sequencing project: providing services to taxonomists for standard genome sequencing and annotation.</title>
        <authorList>
            <consortium name="The Broad Institute Genomics Platform"/>
            <consortium name="The Broad Institute Genome Sequencing Center for Infectious Disease"/>
            <person name="Wu L."/>
            <person name="Ma J."/>
        </authorList>
    </citation>
    <scope>NUCLEOTIDE SEQUENCE [LARGE SCALE GENOMIC DNA]</scope>
    <source>
        <strain evidence="7">CGMCC 1.15480</strain>
    </source>
</reference>
<dbReference type="Gene3D" id="3.30.470.30">
    <property type="entry name" value="DNA ligase/mRNA capping enzyme"/>
    <property type="match status" value="1"/>
</dbReference>
<dbReference type="SUPFAM" id="SSF50249">
    <property type="entry name" value="Nucleic acid-binding proteins"/>
    <property type="match status" value="1"/>
</dbReference>
<dbReference type="InterPro" id="IPR044117">
    <property type="entry name" value="OBF_LigC-like"/>
</dbReference>
<organism evidence="6 7">
    <name type="scientific">Tersicoccus solisilvae</name>
    <dbReference type="NCBI Taxonomy" id="1882339"/>
    <lineage>
        <taxon>Bacteria</taxon>
        <taxon>Bacillati</taxon>
        <taxon>Actinomycetota</taxon>
        <taxon>Actinomycetes</taxon>
        <taxon>Micrococcales</taxon>
        <taxon>Micrococcaceae</taxon>
        <taxon>Tersicoccus</taxon>
    </lineage>
</organism>
<accession>A0ABQ1P2B5</accession>
<dbReference type="CDD" id="cd07905">
    <property type="entry name" value="Adenylation_DNA_ligase_LigC"/>
    <property type="match status" value="1"/>
</dbReference>
<proteinExistence type="inferred from homology"/>
<dbReference type="PROSITE" id="PS00697">
    <property type="entry name" value="DNA_LIGASE_A1"/>
    <property type="match status" value="1"/>
</dbReference>
<dbReference type="InterPro" id="IPR050191">
    <property type="entry name" value="ATP-dep_DNA_ligase"/>
</dbReference>
<comment type="caution">
    <text evidence="6">The sequence shown here is derived from an EMBL/GenBank/DDBJ whole genome shotgun (WGS) entry which is preliminary data.</text>
</comment>
<evidence type="ECO:0000256" key="1">
    <source>
        <dbReference type="ARBA" id="ARBA00007572"/>
    </source>
</evidence>
<comment type="catalytic activity">
    <reaction evidence="4">
        <text>ATP + (deoxyribonucleotide)n-3'-hydroxyl + 5'-phospho-(deoxyribonucleotide)m = (deoxyribonucleotide)n+m + AMP + diphosphate.</text>
        <dbReference type="EC" id="6.5.1.1"/>
    </reaction>
</comment>
<protein>
    <recommendedName>
        <fullName evidence="2">DNA ligase (ATP)</fullName>
        <ecNumber evidence="2">6.5.1.1</ecNumber>
    </recommendedName>
</protein>
<evidence type="ECO:0000259" key="5">
    <source>
        <dbReference type="PROSITE" id="PS50160"/>
    </source>
</evidence>
<dbReference type="InterPro" id="IPR012340">
    <property type="entry name" value="NA-bd_OB-fold"/>
</dbReference>
<feature type="domain" description="ATP-dependent DNA ligase family profile" evidence="5">
    <location>
        <begin position="116"/>
        <end position="246"/>
    </location>
</feature>
<name>A0ABQ1P2B5_9MICC</name>
<dbReference type="Pfam" id="PF04679">
    <property type="entry name" value="DNA_ligase_A_C"/>
    <property type="match status" value="1"/>
</dbReference>
<evidence type="ECO:0000256" key="3">
    <source>
        <dbReference type="ARBA" id="ARBA00022598"/>
    </source>
</evidence>
<dbReference type="SUPFAM" id="SSF56091">
    <property type="entry name" value="DNA ligase/mRNA capping enzyme, catalytic domain"/>
    <property type="match status" value="1"/>
</dbReference>